<organism evidence="1 2">
    <name type="scientific">Paramylibacter kogurei</name>
    <dbReference type="NCBI Taxonomy" id="1889778"/>
    <lineage>
        <taxon>Bacteria</taxon>
        <taxon>Pseudomonadati</taxon>
        <taxon>Pseudomonadota</taxon>
        <taxon>Alphaproteobacteria</taxon>
        <taxon>Rhodobacterales</taxon>
        <taxon>Paracoccaceae</taxon>
        <taxon>Paramylibacter</taxon>
    </lineage>
</organism>
<keyword evidence="2" id="KW-1185">Reference proteome</keyword>
<dbReference type="Gene3D" id="2.40.360.10">
    <property type="entry name" value="YmcC-like"/>
    <property type="match status" value="1"/>
</dbReference>
<sequence length="213" mass="23453">MKLIGLSIGVAIVLSLGACSSENNVAGGGLMSDTAKQMIAERKAKRSGVKPKPLSRASIANVKQSIAQISVPKAGVKSLFTMVSQNGSNRTFLNKGGKTFTIRNNKLVATRGLEYDLMAMGTSGQKMRTYRYLTPENHLAEIQFSCEFEGQTSDTITIVEKNYTLTRVEEFCKSPTHAFKNRYWISQASGKVWKSQQWISPQMGHAIIEILNN</sequence>
<dbReference type="PROSITE" id="PS51257">
    <property type="entry name" value="PROKAR_LIPOPROTEIN"/>
    <property type="match status" value="1"/>
</dbReference>
<accession>A0A2G5KAU5</accession>
<dbReference type="Pfam" id="PF11102">
    <property type="entry name" value="YjbF"/>
    <property type="match status" value="1"/>
</dbReference>
<name>A0A2G5KAU5_9RHOB</name>
<dbReference type="InterPro" id="IPR023373">
    <property type="entry name" value="YmcC_sf"/>
</dbReference>
<dbReference type="EMBL" id="MDGM01000003">
    <property type="protein sequence ID" value="PIB26648.1"/>
    <property type="molecule type" value="Genomic_DNA"/>
</dbReference>
<gene>
    <name evidence="1" type="ORF">BFP76_12220</name>
</gene>
<protein>
    <recommendedName>
        <fullName evidence="3">YjbF family lipoprotein</fullName>
    </recommendedName>
</protein>
<evidence type="ECO:0008006" key="3">
    <source>
        <dbReference type="Google" id="ProtNLM"/>
    </source>
</evidence>
<dbReference type="SUPFAM" id="SSF159270">
    <property type="entry name" value="YmcC-like"/>
    <property type="match status" value="1"/>
</dbReference>
<evidence type="ECO:0000313" key="1">
    <source>
        <dbReference type="EMBL" id="PIB26648.1"/>
    </source>
</evidence>
<comment type="caution">
    <text evidence="1">The sequence shown here is derived from an EMBL/GenBank/DDBJ whole genome shotgun (WGS) entry which is preliminary data.</text>
</comment>
<evidence type="ECO:0000313" key="2">
    <source>
        <dbReference type="Proteomes" id="UP000231516"/>
    </source>
</evidence>
<dbReference type="OrthoDB" id="6237231at2"/>
<dbReference type="AlphaFoldDB" id="A0A2G5KAU5"/>
<dbReference type="RefSeq" id="WP_099591476.1">
    <property type="nucleotide sequence ID" value="NZ_MDGM01000003.1"/>
</dbReference>
<proteinExistence type="predicted"/>
<reference evidence="1 2" key="1">
    <citation type="submission" date="2016-08" db="EMBL/GenBank/DDBJ databases">
        <title>Draft genome of Amylibacter sp. strain 4G11.</title>
        <authorList>
            <person name="Wong S.-K."/>
            <person name="Hamasaki K."/>
            <person name="Yoshizawa S."/>
        </authorList>
    </citation>
    <scope>NUCLEOTIDE SEQUENCE [LARGE SCALE GENOMIC DNA]</scope>
    <source>
        <strain evidence="1 2">4G11</strain>
    </source>
</reference>
<dbReference type="InterPro" id="IPR021308">
    <property type="entry name" value="GfcB"/>
</dbReference>
<dbReference type="Proteomes" id="UP000231516">
    <property type="component" value="Unassembled WGS sequence"/>
</dbReference>